<dbReference type="InterPro" id="IPR036514">
    <property type="entry name" value="SGNH_hydro_sf"/>
</dbReference>
<protein>
    <recommendedName>
        <fullName evidence="4">GDSL esterase/lipase</fullName>
    </recommendedName>
</protein>
<dbReference type="Proteomes" id="UP001154282">
    <property type="component" value="Unassembled WGS sequence"/>
</dbReference>
<keyword evidence="3" id="KW-1185">Reference proteome</keyword>
<organism evidence="2 3">
    <name type="scientific">Linum tenue</name>
    <dbReference type="NCBI Taxonomy" id="586396"/>
    <lineage>
        <taxon>Eukaryota</taxon>
        <taxon>Viridiplantae</taxon>
        <taxon>Streptophyta</taxon>
        <taxon>Embryophyta</taxon>
        <taxon>Tracheophyta</taxon>
        <taxon>Spermatophyta</taxon>
        <taxon>Magnoliopsida</taxon>
        <taxon>eudicotyledons</taxon>
        <taxon>Gunneridae</taxon>
        <taxon>Pentapetalae</taxon>
        <taxon>rosids</taxon>
        <taxon>fabids</taxon>
        <taxon>Malpighiales</taxon>
        <taxon>Linaceae</taxon>
        <taxon>Linum</taxon>
    </lineage>
</organism>
<evidence type="ECO:0000256" key="1">
    <source>
        <dbReference type="SAM" id="SignalP"/>
    </source>
</evidence>
<gene>
    <name evidence="2" type="ORF">LITE_LOCUS10398</name>
</gene>
<dbReference type="Gene3D" id="3.40.50.1110">
    <property type="entry name" value="SGNH hydrolase"/>
    <property type="match status" value="1"/>
</dbReference>
<evidence type="ECO:0000313" key="3">
    <source>
        <dbReference type="Proteomes" id="UP001154282"/>
    </source>
</evidence>
<feature type="chain" id="PRO_5043505250" description="GDSL esterase/lipase" evidence="1">
    <location>
        <begin position="23"/>
        <end position="85"/>
    </location>
</feature>
<keyword evidence="1" id="KW-0732">Signal</keyword>
<sequence>MASSESLVIVIFFLLQYFFCEAVGITTAPPPPENGTVGRSRGTSSAVFVFGDSTLDTGNNDHIVTFSKSNFSSLWKGFSGKNPHR</sequence>
<evidence type="ECO:0000313" key="2">
    <source>
        <dbReference type="EMBL" id="CAI0399629.1"/>
    </source>
</evidence>
<accession>A0AAV0IPV9</accession>
<reference evidence="2" key="1">
    <citation type="submission" date="2022-08" db="EMBL/GenBank/DDBJ databases">
        <authorList>
            <person name="Gutierrez-Valencia J."/>
        </authorList>
    </citation>
    <scope>NUCLEOTIDE SEQUENCE</scope>
</reference>
<feature type="signal peptide" evidence="1">
    <location>
        <begin position="1"/>
        <end position="22"/>
    </location>
</feature>
<evidence type="ECO:0008006" key="4">
    <source>
        <dbReference type="Google" id="ProtNLM"/>
    </source>
</evidence>
<comment type="caution">
    <text evidence="2">The sequence shown here is derived from an EMBL/GenBank/DDBJ whole genome shotgun (WGS) entry which is preliminary data.</text>
</comment>
<dbReference type="AlphaFoldDB" id="A0AAV0IPV9"/>
<dbReference type="EMBL" id="CAMGYJ010000004">
    <property type="protein sequence ID" value="CAI0399629.1"/>
    <property type="molecule type" value="Genomic_DNA"/>
</dbReference>
<proteinExistence type="predicted"/>
<name>A0AAV0IPV9_9ROSI</name>